<feature type="transmembrane region" description="Helical" evidence="6">
    <location>
        <begin position="292"/>
        <end position="310"/>
    </location>
</feature>
<dbReference type="AlphaFoldDB" id="A0A0A3J191"/>
<comment type="caution">
    <text evidence="8">The sequence shown here is derived from an EMBL/GenBank/DDBJ whole genome shotgun (WGS) entry which is preliminary data.</text>
</comment>
<evidence type="ECO:0000256" key="5">
    <source>
        <dbReference type="ARBA" id="ARBA00023136"/>
    </source>
</evidence>
<comment type="subcellular location">
    <subcellularLocation>
        <location evidence="1">Cell membrane</location>
        <topology evidence="1">Multi-pass membrane protein</topology>
    </subcellularLocation>
</comment>
<dbReference type="Pfam" id="PF07690">
    <property type="entry name" value="MFS_1"/>
    <property type="match status" value="1"/>
</dbReference>
<evidence type="ECO:0000256" key="6">
    <source>
        <dbReference type="SAM" id="Phobius"/>
    </source>
</evidence>
<reference evidence="8 9" key="1">
    <citation type="submission" date="2014-02" db="EMBL/GenBank/DDBJ databases">
        <title>Draft genome sequence of Lysinibacillus massiliensis CCUG 49529.</title>
        <authorList>
            <person name="Zhang F."/>
            <person name="Wang G."/>
            <person name="Zhang L."/>
        </authorList>
    </citation>
    <scope>NUCLEOTIDE SEQUENCE [LARGE SCALE GENOMIC DNA]</scope>
    <source>
        <strain evidence="8 9">CCUG 49529</strain>
    </source>
</reference>
<evidence type="ECO:0000256" key="1">
    <source>
        <dbReference type="ARBA" id="ARBA00004651"/>
    </source>
</evidence>
<dbReference type="GO" id="GO:0035435">
    <property type="term" value="P:phosphate ion transmembrane transport"/>
    <property type="evidence" value="ECO:0007669"/>
    <property type="project" value="TreeGrafter"/>
</dbReference>
<dbReference type="Proteomes" id="UP000030595">
    <property type="component" value="Unassembled WGS sequence"/>
</dbReference>
<dbReference type="RefSeq" id="WP_036179112.1">
    <property type="nucleotide sequence ID" value="NZ_AVCZ01000044.1"/>
</dbReference>
<dbReference type="Gene3D" id="1.20.1250.20">
    <property type="entry name" value="MFS general substrate transporter like domains"/>
    <property type="match status" value="2"/>
</dbReference>
<dbReference type="PANTHER" id="PTHR43826:SF3">
    <property type="entry name" value="GLUCOSE-6-PHOSPHATE EXCHANGER SLC37A4"/>
    <property type="match status" value="1"/>
</dbReference>
<dbReference type="EMBL" id="JPVQ01000044">
    <property type="protein sequence ID" value="KGR89490.1"/>
    <property type="molecule type" value="Genomic_DNA"/>
</dbReference>
<sequence length="419" mass="46081">MNKQESGYRWFVFGFVLFTYFVIVSQRTAPGLITDQLMNDFQVSAAVIGLMTSIQFLAYVGLQIPVGLLADRYGPNLLLIFGTLLAGIGSLLYSFAGNEYILIFSRFLVGVGDSTIFINFVLILSQWFKPNDFVKLIGIVSMFAGLGSLTATLPYSLWISYAGWNSLFMTIGVLLVFTSFLLYFILIAKPNKLFEELPSTSINSNQEKESVWKILRRVVSTRQAWATFLCHFGVVGTYVGFIGSWGVPFGIQVLGMSRSMASQLIMYGLIGAIVGAPIISWIASRLGSIKKMYLIVHIVVVISWLGLFLSGINPSIAWIIILFIIIGFGNGASSLTFVVVRESFPAKEVGVVTGFANMGGFLSAVLLPIIFGKVLDLFSQEDIHFGYHYGLMIPAIFSVFGLIGAILIKKTNMKEVINA</sequence>
<dbReference type="InterPro" id="IPR051337">
    <property type="entry name" value="OPA_Antiporter"/>
</dbReference>
<dbReference type="GO" id="GO:0005886">
    <property type="term" value="C:plasma membrane"/>
    <property type="evidence" value="ECO:0007669"/>
    <property type="project" value="UniProtKB-SubCell"/>
</dbReference>
<feature type="transmembrane region" description="Helical" evidence="6">
    <location>
        <begin position="101"/>
        <end position="124"/>
    </location>
</feature>
<keyword evidence="5 6" id="KW-0472">Membrane</keyword>
<accession>A0A0A3J191</accession>
<feature type="transmembrane region" description="Helical" evidence="6">
    <location>
        <begin position="352"/>
        <end position="375"/>
    </location>
</feature>
<keyword evidence="3 6" id="KW-0812">Transmembrane</keyword>
<dbReference type="SUPFAM" id="SSF103473">
    <property type="entry name" value="MFS general substrate transporter"/>
    <property type="match status" value="1"/>
</dbReference>
<organism evidence="8 9">
    <name type="scientific">Ureibacillus massiliensis 4400831 = CIP 108448 = CCUG 49529</name>
    <dbReference type="NCBI Taxonomy" id="1211035"/>
    <lineage>
        <taxon>Bacteria</taxon>
        <taxon>Bacillati</taxon>
        <taxon>Bacillota</taxon>
        <taxon>Bacilli</taxon>
        <taxon>Bacillales</taxon>
        <taxon>Caryophanaceae</taxon>
        <taxon>Ureibacillus</taxon>
    </lineage>
</organism>
<evidence type="ECO:0000256" key="2">
    <source>
        <dbReference type="ARBA" id="ARBA00022448"/>
    </source>
</evidence>
<feature type="transmembrane region" description="Helical" evidence="6">
    <location>
        <begin position="136"/>
        <end position="161"/>
    </location>
</feature>
<feature type="domain" description="Major facilitator superfamily (MFS) profile" evidence="7">
    <location>
        <begin position="12"/>
        <end position="413"/>
    </location>
</feature>
<evidence type="ECO:0000313" key="9">
    <source>
        <dbReference type="Proteomes" id="UP000030595"/>
    </source>
</evidence>
<keyword evidence="2" id="KW-0813">Transport</keyword>
<dbReference type="PANTHER" id="PTHR43826">
    <property type="entry name" value="GLUCOSE-6-PHOSPHATE EXCHANGER SLC37A4"/>
    <property type="match status" value="1"/>
</dbReference>
<evidence type="ECO:0000313" key="8">
    <source>
        <dbReference type="EMBL" id="KGR89490.1"/>
    </source>
</evidence>
<name>A0A0A3J191_9BACL</name>
<feature type="transmembrane region" description="Helical" evidence="6">
    <location>
        <begin position="45"/>
        <end position="70"/>
    </location>
</feature>
<keyword evidence="4 6" id="KW-1133">Transmembrane helix</keyword>
<evidence type="ECO:0000256" key="4">
    <source>
        <dbReference type="ARBA" id="ARBA00022989"/>
    </source>
</evidence>
<feature type="transmembrane region" description="Helical" evidence="6">
    <location>
        <begin position="264"/>
        <end position="283"/>
    </location>
</feature>
<keyword evidence="9" id="KW-1185">Reference proteome</keyword>
<dbReference type="OrthoDB" id="9773404at2"/>
<feature type="transmembrane region" description="Helical" evidence="6">
    <location>
        <begin position="387"/>
        <end position="408"/>
    </location>
</feature>
<feature type="transmembrane region" description="Helical" evidence="6">
    <location>
        <begin position="7"/>
        <end position="25"/>
    </location>
</feature>
<evidence type="ECO:0000259" key="7">
    <source>
        <dbReference type="PROSITE" id="PS50850"/>
    </source>
</evidence>
<dbReference type="InterPro" id="IPR011701">
    <property type="entry name" value="MFS"/>
</dbReference>
<dbReference type="PROSITE" id="PS50850">
    <property type="entry name" value="MFS"/>
    <property type="match status" value="1"/>
</dbReference>
<feature type="transmembrane region" description="Helical" evidence="6">
    <location>
        <begin position="224"/>
        <end position="244"/>
    </location>
</feature>
<proteinExistence type="predicted"/>
<protein>
    <submittedName>
        <fullName evidence="8">MFS transporter</fullName>
    </submittedName>
</protein>
<feature type="transmembrane region" description="Helical" evidence="6">
    <location>
        <begin position="316"/>
        <end position="340"/>
    </location>
</feature>
<dbReference type="eggNOG" id="COG2271">
    <property type="taxonomic scope" value="Bacteria"/>
</dbReference>
<dbReference type="InterPro" id="IPR036259">
    <property type="entry name" value="MFS_trans_sf"/>
</dbReference>
<dbReference type="InterPro" id="IPR020846">
    <property type="entry name" value="MFS_dom"/>
</dbReference>
<feature type="transmembrane region" description="Helical" evidence="6">
    <location>
        <begin position="77"/>
        <end position="95"/>
    </location>
</feature>
<dbReference type="GO" id="GO:0061513">
    <property type="term" value="F:glucose 6-phosphate:phosphate antiporter activity"/>
    <property type="evidence" value="ECO:0007669"/>
    <property type="project" value="TreeGrafter"/>
</dbReference>
<gene>
    <name evidence="8" type="ORF">CD30_16730</name>
</gene>
<feature type="transmembrane region" description="Helical" evidence="6">
    <location>
        <begin position="167"/>
        <end position="188"/>
    </location>
</feature>
<evidence type="ECO:0000256" key="3">
    <source>
        <dbReference type="ARBA" id="ARBA00022692"/>
    </source>
</evidence>